<evidence type="ECO:0000313" key="5">
    <source>
        <dbReference type="Proteomes" id="UP000218327"/>
    </source>
</evidence>
<dbReference type="Gene3D" id="3.40.50.150">
    <property type="entry name" value="Vaccinia Virus protein VP39"/>
    <property type="match status" value="1"/>
</dbReference>
<dbReference type="HAMAP" id="MF_01590">
    <property type="entry name" value="tRNA_carboxymethyltr_CmoB"/>
    <property type="match status" value="1"/>
</dbReference>
<evidence type="ECO:0000256" key="2">
    <source>
        <dbReference type="ARBA" id="ARBA00022694"/>
    </source>
</evidence>
<evidence type="ECO:0000256" key="3">
    <source>
        <dbReference type="HAMAP-Rule" id="MF_01590"/>
    </source>
</evidence>
<dbReference type="Pfam" id="PF08003">
    <property type="entry name" value="Methyltransf_9"/>
    <property type="match status" value="1"/>
</dbReference>
<dbReference type="Proteomes" id="UP000218327">
    <property type="component" value="Unassembled WGS sequence"/>
</dbReference>
<gene>
    <name evidence="3 4" type="primary">cmoB</name>
    <name evidence="4" type="ORF">COA96_07695</name>
</gene>
<feature type="binding site" evidence="3">
    <location>
        <position position="96"/>
    </location>
    <ligand>
        <name>carboxy-S-adenosyl-L-methionine</name>
        <dbReference type="ChEBI" id="CHEBI:134278"/>
    </ligand>
</feature>
<dbReference type="SUPFAM" id="SSF53335">
    <property type="entry name" value="S-adenosyl-L-methionine-dependent methyltransferases"/>
    <property type="match status" value="1"/>
</dbReference>
<dbReference type="AlphaFoldDB" id="A0A2A5B1D9"/>
<comment type="subunit">
    <text evidence="3">Homotetramer.</text>
</comment>
<comment type="caution">
    <text evidence="4">The sequence shown here is derived from an EMBL/GenBank/DDBJ whole genome shotgun (WGS) entry which is preliminary data.</text>
</comment>
<evidence type="ECO:0000256" key="1">
    <source>
        <dbReference type="ARBA" id="ARBA00022679"/>
    </source>
</evidence>
<name>A0A2A5B1D9_9GAMM</name>
<feature type="binding site" evidence="3">
    <location>
        <position position="201"/>
    </location>
    <ligand>
        <name>carboxy-S-adenosyl-L-methionine</name>
        <dbReference type="ChEBI" id="CHEBI:134278"/>
    </ligand>
</feature>
<accession>A0A2A5B1D9</accession>
<keyword evidence="1 3" id="KW-0808">Transferase</keyword>
<feature type="binding site" evidence="3">
    <location>
        <position position="115"/>
    </location>
    <ligand>
        <name>carboxy-S-adenosyl-L-methionine</name>
        <dbReference type="ChEBI" id="CHEBI:134278"/>
    </ligand>
</feature>
<feature type="binding site" evidence="3">
    <location>
        <position position="135"/>
    </location>
    <ligand>
        <name>carboxy-S-adenosyl-L-methionine</name>
        <dbReference type="ChEBI" id="CHEBI:134278"/>
    </ligand>
</feature>
<dbReference type="InterPro" id="IPR029063">
    <property type="entry name" value="SAM-dependent_MTases_sf"/>
</dbReference>
<comment type="catalytic activity">
    <reaction evidence="3">
        <text>carboxy-S-adenosyl-L-methionine + 5-hydroxyuridine(34) in tRNA = 5-carboxymethoxyuridine(34) in tRNA + S-adenosyl-L-homocysteine + H(+)</text>
        <dbReference type="Rhea" id="RHEA:52848"/>
        <dbReference type="Rhea" id="RHEA-COMP:13381"/>
        <dbReference type="Rhea" id="RHEA-COMP:13383"/>
        <dbReference type="ChEBI" id="CHEBI:15378"/>
        <dbReference type="ChEBI" id="CHEBI:57856"/>
        <dbReference type="ChEBI" id="CHEBI:134278"/>
        <dbReference type="ChEBI" id="CHEBI:136877"/>
        <dbReference type="ChEBI" id="CHEBI:136879"/>
    </reaction>
</comment>
<keyword evidence="2 3" id="KW-0819">tRNA processing</keyword>
<comment type="similarity">
    <text evidence="3">Belongs to the class I-like SAM-binding methyltransferase superfamily. CmoB family.</text>
</comment>
<feature type="binding site" evidence="3">
    <location>
        <position position="205"/>
    </location>
    <ligand>
        <name>carboxy-S-adenosyl-L-methionine</name>
        <dbReference type="ChEBI" id="CHEBI:134278"/>
    </ligand>
</feature>
<organism evidence="4 5">
    <name type="scientific">SAR86 cluster bacterium</name>
    <dbReference type="NCBI Taxonomy" id="2030880"/>
    <lineage>
        <taxon>Bacteria</taxon>
        <taxon>Pseudomonadati</taxon>
        <taxon>Pseudomonadota</taxon>
        <taxon>Gammaproteobacteria</taxon>
        <taxon>SAR86 cluster</taxon>
    </lineage>
</organism>
<dbReference type="GO" id="GO:0016765">
    <property type="term" value="F:transferase activity, transferring alkyl or aryl (other than methyl) groups"/>
    <property type="evidence" value="ECO:0007669"/>
    <property type="project" value="UniProtKB-UniRule"/>
</dbReference>
<evidence type="ECO:0000313" key="4">
    <source>
        <dbReference type="EMBL" id="PCJ25180.1"/>
    </source>
</evidence>
<reference evidence="5" key="1">
    <citation type="submission" date="2017-08" db="EMBL/GenBank/DDBJ databases">
        <title>A dynamic microbial community with high functional redundancy inhabits the cold, oxic subseafloor aquifer.</title>
        <authorList>
            <person name="Tully B.J."/>
            <person name="Wheat C.G."/>
            <person name="Glazer B.T."/>
            <person name="Huber J.A."/>
        </authorList>
    </citation>
    <scope>NUCLEOTIDE SEQUENCE [LARGE SCALE GENOMIC DNA]</scope>
</reference>
<dbReference type="NCBIfam" id="NF011650">
    <property type="entry name" value="PRK15068.1"/>
    <property type="match status" value="1"/>
</dbReference>
<feature type="binding site" evidence="3">
    <location>
        <position position="320"/>
    </location>
    <ligand>
        <name>carboxy-S-adenosyl-L-methionine</name>
        <dbReference type="ChEBI" id="CHEBI:134278"/>
    </ligand>
</feature>
<dbReference type="InterPro" id="IPR010017">
    <property type="entry name" value="CmoB"/>
</dbReference>
<dbReference type="EC" id="2.5.1.-" evidence="3"/>
<sequence length="328" mass="36882">MGTALDLTPLQAFIQNSAPKGPTLKSLLPLLENSYFDQIKHGDFPNWRKKLSAAPQITTSSISLGETVCIGSPSDCSEASLGELHQQLLDFIPWRKGPFKLFGIDIDTEWQSNLKWRRLENKISDLEGRKVLDVGCGNGYYGFRMLEAGAELVLGIDPHIAYMAQFWLLKHFAPALPIYVLPLSFEQLPTPLNYFDTVFSMGVIYHRRSPIDHILELKNCLRAGGELVMESIYVDGEKGYCLTPDKKYARMSNVWFVPSIKTLEQWLSRCGFVDIQVIDESVTSLDEQRQTSWMPFESLADALDPDNTAVTIEGLPAPKRVVITAIRP</sequence>
<comment type="caution">
    <text evidence="3">Lacks conserved residue(s) required for the propagation of feature annotation.</text>
</comment>
<comment type="function">
    <text evidence="3">Catalyzes carboxymethyl transfer from carboxy-S-adenosyl-L-methionine (Cx-SAM) to 5-hydroxyuridine (ho5U) to form 5-carboxymethoxyuridine (cmo5U) at position 34 in tRNAs.</text>
</comment>
<dbReference type="PANTHER" id="PTHR43861">
    <property type="entry name" value="TRANS-ACONITATE 2-METHYLTRANSFERASE-RELATED"/>
    <property type="match status" value="1"/>
</dbReference>
<dbReference type="NCBIfam" id="TIGR00452">
    <property type="entry name" value="tRNA 5-methoxyuridine(34)/uridine 5-oxyacetic acid(34) synthase CmoB"/>
    <property type="match status" value="1"/>
</dbReference>
<dbReference type="CDD" id="cd02440">
    <property type="entry name" value="AdoMet_MTases"/>
    <property type="match status" value="1"/>
</dbReference>
<feature type="binding site" evidence="3">
    <location>
        <position position="110"/>
    </location>
    <ligand>
        <name>carboxy-S-adenosyl-L-methionine</name>
        <dbReference type="ChEBI" id="CHEBI:134278"/>
    </ligand>
</feature>
<dbReference type="GO" id="GO:0002098">
    <property type="term" value="P:tRNA wobble uridine modification"/>
    <property type="evidence" value="ECO:0007669"/>
    <property type="project" value="InterPro"/>
</dbReference>
<dbReference type="InterPro" id="IPR027555">
    <property type="entry name" value="Mo5U34_MeTrfas-like"/>
</dbReference>
<protein>
    <recommendedName>
        <fullName evidence="3">tRNA U34 carboxymethyltransferase</fullName>
        <ecNumber evidence="3">2.5.1.-</ecNumber>
    </recommendedName>
</protein>
<dbReference type="EMBL" id="NVVJ01000019">
    <property type="protein sequence ID" value="PCJ25180.1"/>
    <property type="molecule type" value="Genomic_DNA"/>
</dbReference>
<proteinExistence type="inferred from homology"/>